<dbReference type="SUPFAM" id="SSF51735">
    <property type="entry name" value="NAD(P)-binding Rossmann-fold domains"/>
    <property type="match status" value="1"/>
</dbReference>
<dbReference type="EMBL" id="MLJW01000016">
    <property type="protein sequence ID" value="OIR12849.1"/>
    <property type="molecule type" value="Genomic_DNA"/>
</dbReference>
<evidence type="ECO:0000313" key="3">
    <source>
        <dbReference type="EMBL" id="OIR12849.1"/>
    </source>
</evidence>
<dbReference type="EC" id="1.1.1.298" evidence="3"/>
<dbReference type="Gene3D" id="3.40.50.720">
    <property type="entry name" value="NAD(P)-binding Rossmann-like Domain"/>
    <property type="match status" value="1"/>
</dbReference>
<organism evidence="3">
    <name type="scientific">mine drainage metagenome</name>
    <dbReference type="NCBI Taxonomy" id="410659"/>
    <lineage>
        <taxon>unclassified sequences</taxon>
        <taxon>metagenomes</taxon>
        <taxon>ecological metagenomes</taxon>
    </lineage>
</organism>
<sequence>MNKIILITGATSGFGKAIAEKFASNSWDCIITGRRKEKLFSLADELKNKFGVKVLPLVFDVQKRKEVFDALGNLPDAWRSIDVLVNNAGLALGRDSFEDANLDDWDTMLDTNVKGLMYVSKAIVPYMIEKKQGHIINIGSIAGKEVYQFGNGYCASKFAVDALSKGMRIDLLQHKIKITAIHPGAAETEFSMVRFKGDEQKAAATYKGFVPLYAEDIANIAYYVATLPPSVCINELIVTPTAQANTYLFHKE</sequence>
<dbReference type="PRINTS" id="PR00081">
    <property type="entry name" value="GDHRDH"/>
</dbReference>
<comment type="similarity">
    <text evidence="1">Belongs to the short-chain dehydrogenases/reductases (SDR) family.</text>
</comment>
<dbReference type="EC" id="1.1.1.-" evidence="3"/>
<dbReference type="GO" id="GO:0035527">
    <property type="term" value="F:3-hydroxypropionate dehydrogenase (NADP+) activity"/>
    <property type="evidence" value="ECO:0007669"/>
    <property type="project" value="UniProtKB-EC"/>
</dbReference>
<proteinExistence type="inferred from homology"/>
<reference evidence="3" key="1">
    <citation type="submission" date="2016-10" db="EMBL/GenBank/DDBJ databases">
        <title>Sequence of Gallionella enrichment culture.</title>
        <authorList>
            <person name="Poehlein A."/>
            <person name="Muehling M."/>
            <person name="Daniel R."/>
        </authorList>
    </citation>
    <scope>NUCLEOTIDE SEQUENCE</scope>
</reference>
<comment type="caution">
    <text evidence="3">The sequence shown here is derived from an EMBL/GenBank/DDBJ whole genome shotgun (WGS) entry which is preliminary data.</text>
</comment>
<dbReference type="PRINTS" id="PR00080">
    <property type="entry name" value="SDRFAMILY"/>
</dbReference>
<dbReference type="PANTHER" id="PTHR42901">
    <property type="entry name" value="ALCOHOL DEHYDROGENASE"/>
    <property type="match status" value="1"/>
</dbReference>
<protein>
    <submittedName>
        <fullName evidence="3">NADP-dependent 3-hydroxy acid dehydrogenase YdfG</fullName>
        <ecNumber evidence="3">1.1.1.-</ecNumber>
        <ecNumber evidence="3">1.1.1.298</ecNumber>
    </submittedName>
</protein>
<dbReference type="PROSITE" id="PS00061">
    <property type="entry name" value="ADH_SHORT"/>
    <property type="match status" value="1"/>
</dbReference>
<dbReference type="FunFam" id="3.40.50.720:FF:000047">
    <property type="entry name" value="NADP-dependent L-serine/L-allo-threonine dehydrogenase"/>
    <property type="match status" value="1"/>
</dbReference>
<keyword evidence="2 3" id="KW-0560">Oxidoreductase</keyword>
<accession>A0A1J5SWD9</accession>
<dbReference type="InterPro" id="IPR002347">
    <property type="entry name" value="SDR_fam"/>
</dbReference>
<dbReference type="InterPro" id="IPR020904">
    <property type="entry name" value="Sc_DH/Rdtase_CS"/>
</dbReference>
<gene>
    <name evidence="3" type="primary">ydfG_1</name>
    <name evidence="3" type="ORF">GALL_59160</name>
</gene>
<dbReference type="InterPro" id="IPR036291">
    <property type="entry name" value="NAD(P)-bd_dom_sf"/>
</dbReference>
<evidence type="ECO:0000256" key="1">
    <source>
        <dbReference type="ARBA" id="ARBA00006484"/>
    </source>
</evidence>
<evidence type="ECO:0000256" key="2">
    <source>
        <dbReference type="ARBA" id="ARBA00023002"/>
    </source>
</evidence>
<name>A0A1J5SWD9_9ZZZZ</name>
<dbReference type="Pfam" id="PF00106">
    <property type="entry name" value="adh_short"/>
    <property type="match status" value="1"/>
</dbReference>
<dbReference type="AlphaFoldDB" id="A0A1J5SWD9"/>
<dbReference type="PANTHER" id="PTHR42901:SF1">
    <property type="entry name" value="ALCOHOL DEHYDROGENASE"/>
    <property type="match status" value="1"/>
</dbReference>